<dbReference type="AlphaFoldDB" id="A0A0R0EYL9"/>
<proteinExistence type="predicted"/>
<dbReference type="Gramene" id="KRG98806">
    <property type="protein sequence ID" value="KRG98806"/>
    <property type="gene ID" value="GLYMA_18G099400"/>
</dbReference>
<sequence>MNCFVGRIILDLEFANSNTQAFKDAKFSSVQVLTTIFSFQTPYLGSQPHCLSWGLEWGLIQDRKLESLKV</sequence>
<keyword evidence="3" id="KW-1185">Reference proteome</keyword>
<gene>
    <name evidence="1" type="ORF">GLYMA_18G099400</name>
</gene>
<reference evidence="1" key="3">
    <citation type="submission" date="2018-07" db="EMBL/GenBank/DDBJ databases">
        <title>WGS assembly of Glycine max.</title>
        <authorList>
            <person name="Schmutz J."/>
            <person name="Cannon S."/>
            <person name="Schlueter J."/>
            <person name="Ma J."/>
            <person name="Mitros T."/>
            <person name="Nelson W."/>
            <person name="Hyten D."/>
            <person name="Song Q."/>
            <person name="Thelen J."/>
            <person name="Cheng J."/>
            <person name="Xu D."/>
            <person name="Hellsten U."/>
            <person name="May G."/>
            <person name="Yu Y."/>
            <person name="Sakurai T."/>
            <person name="Umezawa T."/>
            <person name="Bhattacharyya M."/>
            <person name="Sandhu D."/>
            <person name="Valliyodan B."/>
            <person name="Lindquist E."/>
            <person name="Peto M."/>
            <person name="Grant D."/>
            <person name="Shu S."/>
            <person name="Goodstein D."/>
            <person name="Barry K."/>
            <person name="Futrell-Griggs M."/>
            <person name="Abernathy B."/>
            <person name="Du J."/>
            <person name="Tian Z."/>
            <person name="Zhu L."/>
            <person name="Gill N."/>
            <person name="Joshi T."/>
            <person name="Libault M."/>
            <person name="Sethuraman A."/>
            <person name="Zhang X."/>
            <person name="Shinozaki K."/>
            <person name="Nguyen H."/>
            <person name="Wing R."/>
            <person name="Cregan P."/>
            <person name="Specht J."/>
            <person name="Grimwood J."/>
            <person name="Rokhsar D."/>
            <person name="Stacey G."/>
            <person name="Shoemaker R."/>
            <person name="Jackson S."/>
        </authorList>
    </citation>
    <scope>NUCLEOTIDE SEQUENCE</scope>
    <source>
        <tissue evidence="1">Callus</tissue>
    </source>
</reference>
<reference evidence="2" key="2">
    <citation type="submission" date="2018-02" db="UniProtKB">
        <authorList>
            <consortium name="EnsemblPlants"/>
        </authorList>
    </citation>
    <scope>IDENTIFICATION</scope>
    <source>
        <strain evidence="2">Williams 82</strain>
    </source>
</reference>
<reference evidence="1 2" key="1">
    <citation type="journal article" date="2010" name="Nature">
        <title>Genome sequence of the palaeopolyploid soybean.</title>
        <authorList>
            <person name="Schmutz J."/>
            <person name="Cannon S.B."/>
            <person name="Schlueter J."/>
            <person name="Ma J."/>
            <person name="Mitros T."/>
            <person name="Nelson W."/>
            <person name="Hyten D.L."/>
            <person name="Song Q."/>
            <person name="Thelen J.J."/>
            <person name="Cheng J."/>
            <person name="Xu D."/>
            <person name="Hellsten U."/>
            <person name="May G.D."/>
            <person name="Yu Y."/>
            <person name="Sakurai T."/>
            <person name="Umezawa T."/>
            <person name="Bhattacharyya M.K."/>
            <person name="Sandhu D."/>
            <person name="Valliyodan B."/>
            <person name="Lindquist E."/>
            <person name="Peto M."/>
            <person name="Grant D."/>
            <person name="Shu S."/>
            <person name="Goodstein D."/>
            <person name="Barry K."/>
            <person name="Futrell-Griggs M."/>
            <person name="Abernathy B."/>
            <person name="Du J."/>
            <person name="Tian Z."/>
            <person name="Zhu L."/>
            <person name="Gill N."/>
            <person name="Joshi T."/>
            <person name="Libault M."/>
            <person name="Sethuraman A."/>
            <person name="Zhang X.-C."/>
            <person name="Shinozaki K."/>
            <person name="Nguyen H.T."/>
            <person name="Wing R.A."/>
            <person name="Cregan P."/>
            <person name="Specht J."/>
            <person name="Grimwood J."/>
            <person name="Rokhsar D."/>
            <person name="Stacey G."/>
            <person name="Shoemaker R.C."/>
            <person name="Jackson S.A."/>
        </authorList>
    </citation>
    <scope>NUCLEOTIDE SEQUENCE</scope>
    <source>
        <strain evidence="2">cv. Williams 82</strain>
        <tissue evidence="1">Callus</tissue>
    </source>
</reference>
<accession>A0A0R0EYL9</accession>
<dbReference type="Proteomes" id="UP000008827">
    <property type="component" value="Chromosome 18"/>
</dbReference>
<dbReference type="EnsemblPlants" id="KRG98806">
    <property type="protein sequence ID" value="KRG98806"/>
    <property type="gene ID" value="GLYMA_18G099400"/>
</dbReference>
<dbReference type="InParanoid" id="A0A0R0EYL9"/>
<evidence type="ECO:0000313" key="3">
    <source>
        <dbReference type="Proteomes" id="UP000008827"/>
    </source>
</evidence>
<name>A0A0R0EYL9_SOYBN</name>
<evidence type="ECO:0000313" key="2">
    <source>
        <dbReference type="EnsemblPlants" id="KRG98806"/>
    </source>
</evidence>
<organism evidence="1">
    <name type="scientific">Glycine max</name>
    <name type="common">Soybean</name>
    <name type="synonym">Glycine hispida</name>
    <dbReference type="NCBI Taxonomy" id="3847"/>
    <lineage>
        <taxon>Eukaryota</taxon>
        <taxon>Viridiplantae</taxon>
        <taxon>Streptophyta</taxon>
        <taxon>Embryophyta</taxon>
        <taxon>Tracheophyta</taxon>
        <taxon>Spermatophyta</taxon>
        <taxon>Magnoliopsida</taxon>
        <taxon>eudicotyledons</taxon>
        <taxon>Gunneridae</taxon>
        <taxon>Pentapetalae</taxon>
        <taxon>rosids</taxon>
        <taxon>fabids</taxon>
        <taxon>Fabales</taxon>
        <taxon>Fabaceae</taxon>
        <taxon>Papilionoideae</taxon>
        <taxon>50 kb inversion clade</taxon>
        <taxon>NPAAA clade</taxon>
        <taxon>indigoferoid/millettioid clade</taxon>
        <taxon>Phaseoleae</taxon>
        <taxon>Glycine</taxon>
        <taxon>Glycine subgen. Soja</taxon>
    </lineage>
</organism>
<dbReference type="EMBL" id="CM000851">
    <property type="protein sequence ID" value="KRG98806.1"/>
    <property type="molecule type" value="Genomic_DNA"/>
</dbReference>
<protein>
    <submittedName>
        <fullName evidence="1 2">Uncharacterized protein</fullName>
    </submittedName>
</protein>
<evidence type="ECO:0000313" key="1">
    <source>
        <dbReference type="EMBL" id="KRG98806.1"/>
    </source>
</evidence>